<sequence>MGGIVRWAFSIKKPIIKTEGFQPLELNEGNVQAIFNRCLAKEGEDFYNVQVVGSELSKNPSDIVRLSGEKMEKNGQNIRYLLGQLKTIHLSDVKAITLQEGFFRYDNHVWTKDFNFLFQLYALALGCVYFRGFSQTKDGNITSLIDYNRCTPTLSLKDPAFPAWWEQHKSEWEA</sequence>
<accession>A0A9D2RSB8</accession>
<comment type="caution">
    <text evidence="1">The sequence shown here is derived from an EMBL/GenBank/DDBJ whole genome shotgun (WGS) entry which is preliminary data.</text>
</comment>
<reference evidence="1" key="1">
    <citation type="journal article" date="2021" name="PeerJ">
        <title>Extensive microbial diversity within the chicken gut microbiome revealed by metagenomics and culture.</title>
        <authorList>
            <person name="Gilroy R."/>
            <person name="Ravi A."/>
            <person name="Getino M."/>
            <person name="Pursley I."/>
            <person name="Horton D.L."/>
            <person name="Alikhan N.F."/>
            <person name="Baker D."/>
            <person name="Gharbi K."/>
            <person name="Hall N."/>
            <person name="Watson M."/>
            <person name="Adriaenssens E.M."/>
            <person name="Foster-Nyarko E."/>
            <person name="Jarju S."/>
            <person name="Secka A."/>
            <person name="Antonio M."/>
            <person name="Oren A."/>
            <person name="Chaudhuri R.R."/>
            <person name="La Ragione R."/>
            <person name="Hildebrand F."/>
            <person name="Pallen M.J."/>
        </authorList>
    </citation>
    <scope>NUCLEOTIDE SEQUENCE</scope>
    <source>
        <strain evidence="1">ChiBcec18-1249</strain>
    </source>
</reference>
<protein>
    <submittedName>
        <fullName evidence="1">Uncharacterized protein</fullName>
    </submittedName>
</protein>
<evidence type="ECO:0000313" key="1">
    <source>
        <dbReference type="EMBL" id="HJB13883.1"/>
    </source>
</evidence>
<dbReference type="EMBL" id="DWZJ01000085">
    <property type="protein sequence ID" value="HJB13883.1"/>
    <property type="molecule type" value="Genomic_DNA"/>
</dbReference>
<evidence type="ECO:0000313" key="2">
    <source>
        <dbReference type="Proteomes" id="UP000823824"/>
    </source>
</evidence>
<reference evidence="1" key="2">
    <citation type="submission" date="2021-04" db="EMBL/GenBank/DDBJ databases">
        <authorList>
            <person name="Gilroy R."/>
        </authorList>
    </citation>
    <scope>NUCLEOTIDE SEQUENCE</scope>
    <source>
        <strain evidence="1">ChiBcec18-1249</strain>
    </source>
</reference>
<proteinExistence type="predicted"/>
<gene>
    <name evidence="1" type="ORF">H9787_09240</name>
</gene>
<name>A0A9D2RSB8_9FIRM</name>
<dbReference type="AlphaFoldDB" id="A0A9D2RSB8"/>
<dbReference type="Proteomes" id="UP000823824">
    <property type="component" value="Unassembled WGS sequence"/>
</dbReference>
<organism evidence="1 2">
    <name type="scientific">Candidatus Oscillibacter excrementigallinarum</name>
    <dbReference type="NCBI Taxonomy" id="2838716"/>
    <lineage>
        <taxon>Bacteria</taxon>
        <taxon>Bacillati</taxon>
        <taxon>Bacillota</taxon>
        <taxon>Clostridia</taxon>
        <taxon>Eubacteriales</taxon>
        <taxon>Oscillospiraceae</taxon>
        <taxon>Oscillibacter</taxon>
    </lineage>
</organism>